<dbReference type="PANTHER" id="PTHR43014:SF2">
    <property type="entry name" value="MERCURIC REDUCTASE"/>
    <property type="match status" value="1"/>
</dbReference>
<accession>A0ABS5Y077</accession>
<dbReference type="PRINTS" id="PR00411">
    <property type="entry name" value="PNDRDTASEI"/>
</dbReference>
<dbReference type="SUPFAM" id="SSF51905">
    <property type="entry name" value="FAD/NAD(P)-binding domain"/>
    <property type="match status" value="1"/>
</dbReference>
<dbReference type="EMBL" id="JADOER010000004">
    <property type="protein sequence ID" value="MBT9311240.1"/>
    <property type="molecule type" value="Genomic_DNA"/>
</dbReference>
<evidence type="ECO:0000259" key="1">
    <source>
        <dbReference type="Pfam" id="PF07992"/>
    </source>
</evidence>
<protein>
    <submittedName>
        <fullName evidence="2">NAD(P)/FAD-dependent oxidoreductase</fullName>
    </submittedName>
</protein>
<dbReference type="PANTHER" id="PTHR43014">
    <property type="entry name" value="MERCURIC REDUCTASE"/>
    <property type="match status" value="1"/>
</dbReference>
<dbReference type="Pfam" id="PF07992">
    <property type="entry name" value="Pyr_redox_2"/>
    <property type="match status" value="1"/>
</dbReference>
<dbReference type="RefSeq" id="WP_215617136.1">
    <property type="nucleotide sequence ID" value="NZ_JADOER010000004.1"/>
</dbReference>
<organism evidence="2 3">
    <name type="scientific">Leptothoe kymatousa TAU-MAC 1615</name>
    <dbReference type="NCBI Taxonomy" id="2364775"/>
    <lineage>
        <taxon>Bacteria</taxon>
        <taxon>Bacillati</taxon>
        <taxon>Cyanobacteriota</taxon>
        <taxon>Cyanophyceae</taxon>
        <taxon>Nodosilineales</taxon>
        <taxon>Cymatolegaceae</taxon>
        <taxon>Leptothoe</taxon>
        <taxon>Leptothoe kymatousa</taxon>
    </lineage>
</organism>
<name>A0ABS5Y077_9CYAN</name>
<dbReference type="Gene3D" id="3.50.50.60">
    <property type="entry name" value="FAD/NAD(P)-binding domain"/>
    <property type="match status" value="1"/>
</dbReference>
<sequence length="437" mass="47666">MVQCSTEYDLAILGGSTGSRLAAMRAAQMGARVALIAPCWQLNDAVEASFRAIAQPGLERSHPWAHGRALFEVECRHRPLSPAQLRACGVDVVLAGASFSQTKSLKVEQRHIQASRYLLADGYSFSPSPSGALLCHQLMQLDVLPENITLVGGGAAAVEWAFGLSRFAKVTLLSPQPRLLPAEDGDIERLMAAQLRSLGVAIAALDGDFTYAAEQMATMAETGQVVLVPQYQVDASLGMAQLGIEAGDLSVNAYLQVRQWPQLYAVGACLGGVNRAALAQQEMAIALDNALFNARRPMGYERVFYGIHGLSPVGRWGLTEQQAHHRYGARAVVFKSSCLPVAEHGGDTNFCKLITLGKTLIGIHLMGRGAMDLVSVLARCETMPTLAPWAAGQYRSGTLYQAIYQAIAQWENQRWQPGQWRRDWAENWFNWRRSQGN</sequence>
<proteinExistence type="predicted"/>
<dbReference type="Proteomes" id="UP001196661">
    <property type="component" value="Unassembled WGS sequence"/>
</dbReference>
<gene>
    <name evidence="2" type="ORF">IXB28_03405</name>
</gene>
<comment type="caution">
    <text evidence="2">The sequence shown here is derived from an EMBL/GenBank/DDBJ whole genome shotgun (WGS) entry which is preliminary data.</text>
</comment>
<dbReference type="PRINTS" id="PR00368">
    <property type="entry name" value="FADPNR"/>
</dbReference>
<reference evidence="2 3" key="1">
    <citation type="journal article" date="2021" name="Mar. Drugs">
        <title>Genome Reduction and Secondary Metabolism of the Marine Sponge-Associated Cyanobacterium Leptothoe.</title>
        <authorList>
            <person name="Konstantinou D."/>
            <person name="Popin R.V."/>
            <person name="Fewer D.P."/>
            <person name="Sivonen K."/>
            <person name="Gkelis S."/>
        </authorList>
    </citation>
    <scope>NUCLEOTIDE SEQUENCE [LARGE SCALE GENOMIC DNA]</scope>
    <source>
        <strain evidence="2 3">TAU-MAC 1615</strain>
    </source>
</reference>
<dbReference type="InterPro" id="IPR023753">
    <property type="entry name" value="FAD/NAD-binding_dom"/>
</dbReference>
<feature type="domain" description="FAD/NAD(P)-binding" evidence="1">
    <location>
        <begin position="8"/>
        <end position="282"/>
    </location>
</feature>
<dbReference type="InterPro" id="IPR036188">
    <property type="entry name" value="FAD/NAD-bd_sf"/>
</dbReference>
<evidence type="ECO:0000313" key="3">
    <source>
        <dbReference type="Proteomes" id="UP001196661"/>
    </source>
</evidence>
<keyword evidence="3" id="KW-1185">Reference proteome</keyword>
<evidence type="ECO:0000313" key="2">
    <source>
        <dbReference type="EMBL" id="MBT9311240.1"/>
    </source>
</evidence>